<protein>
    <submittedName>
        <fullName evidence="6">MerR family transcriptional regulator</fullName>
    </submittedName>
</protein>
<evidence type="ECO:0000256" key="2">
    <source>
        <dbReference type="ARBA" id="ARBA00023015"/>
    </source>
</evidence>
<dbReference type="InterPro" id="IPR009061">
    <property type="entry name" value="DNA-bd_dom_put_sf"/>
</dbReference>
<evidence type="ECO:0000256" key="4">
    <source>
        <dbReference type="ARBA" id="ARBA00023163"/>
    </source>
</evidence>
<keyword evidence="2" id="KW-0805">Transcription regulation</keyword>
<proteinExistence type="predicted"/>
<feature type="domain" description="HTH merR-type" evidence="5">
    <location>
        <begin position="1"/>
        <end position="40"/>
    </location>
</feature>
<dbReference type="InterPro" id="IPR047057">
    <property type="entry name" value="MerR_fam"/>
</dbReference>
<dbReference type="GO" id="GO:0003677">
    <property type="term" value="F:DNA binding"/>
    <property type="evidence" value="ECO:0007669"/>
    <property type="project" value="UniProtKB-KW"/>
</dbReference>
<feature type="domain" description="HTH merR-type" evidence="5">
    <location>
        <begin position="119"/>
        <end position="187"/>
    </location>
</feature>
<dbReference type="Pfam" id="PF13411">
    <property type="entry name" value="MerR_1"/>
    <property type="match status" value="1"/>
</dbReference>
<keyword evidence="3" id="KW-0238">DNA-binding</keyword>
<keyword evidence="1" id="KW-0678">Repressor</keyword>
<dbReference type="GO" id="GO:0003700">
    <property type="term" value="F:DNA-binding transcription factor activity"/>
    <property type="evidence" value="ECO:0007669"/>
    <property type="project" value="InterPro"/>
</dbReference>
<dbReference type="Gene3D" id="1.10.1660.10">
    <property type="match status" value="2"/>
</dbReference>
<gene>
    <name evidence="6" type="ORF">OG626_35505</name>
</gene>
<dbReference type="PROSITE" id="PS50937">
    <property type="entry name" value="HTH_MERR_2"/>
    <property type="match status" value="2"/>
</dbReference>
<name>A0AAU3H643_9ACTN</name>
<dbReference type="AlphaFoldDB" id="A0AAU3H643"/>
<dbReference type="InterPro" id="IPR000551">
    <property type="entry name" value="MerR-type_HTH_dom"/>
</dbReference>
<evidence type="ECO:0000259" key="5">
    <source>
        <dbReference type="PROSITE" id="PS50937"/>
    </source>
</evidence>
<dbReference type="EMBL" id="CP109535">
    <property type="protein sequence ID" value="WTY99839.1"/>
    <property type="molecule type" value="Genomic_DNA"/>
</dbReference>
<reference evidence="6" key="1">
    <citation type="submission" date="2022-10" db="EMBL/GenBank/DDBJ databases">
        <title>The complete genomes of actinobacterial strains from the NBC collection.</title>
        <authorList>
            <person name="Joergensen T.S."/>
            <person name="Alvarez Arevalo M."/>
            <person name="Sterndorff E.B."/>
            <person name="Faurdal D."/>
            <person name="Vuksanovic O."/>
            <person name="Mourched A.-S."/>
            <person name="Charusanti P."/>
            <person name="Shaw S."/>
            <person name="Blin K."/>
            <person name="Weber T."/>
        </authorList>
    </citation>
    <scope>NUCLEOTIDE SEQUENCE</scope>
    <source>
        <strain evidence="6">NBC_01401</strain>
    </source>
</reference>
<dbReference type="Pfam" id="PF00376">
    <property type="entry name" value="MerR"/>
    <property type="match status" value="1"/>
</dbReference>
<keyword evidence="4" id="KW-0804">Transcription</keyword>
<dbReference type="SMART" id="SM00422">
    <property type="entry name" value="HTH_MERR"/>
    <property type="match status" value="2"/>
</dbReference>
<organism evidence="6">
    <name type="scientific">Streptomyces sp. NBC_01401</name>
    <dbReference type="NCBI Taxonomy" id="2903854"/>
    <lineage>
        <taxon>Bacteria</taxon>
        <taxon>Bacillati</taxon>
        <taxon>Actinomycetota</taxon>
        <taxon>Actinomycetes</taxon>
        <taxon>Kitasatosporales</taxon>
        <taxon>Streptomycetaceae</taxon>
        <taxon>Streptomyces</taxon>
    </lineage>
</organism>
<evidence type="ECO:0000313" key="6">
    <source>
        <dbReference type="EMBL" id="WTY99839.1"/>
    </source>
</evidence>
<sequence>MRPVDLARRHGLSTQAVRNYEDGGIIPPAQRSRTGYRNYTTTHAAGLAAYLALVPAFGYATSRRIMHAATSGRLDEALEYVDDGHCLLARDRNTLRTVEAALPHLGASAPDTPSDAMSPYSIGELARHLALNPATLRAWERAGVLTPQRDPRGHRQYLAQDVRDAELAHLLRRGGQPLDTIATVLGELRDAGSPEALTRTLEGWRRDLRARGTAQLYAAGQLSTYVDSLDGSTRTGSAPERGSH</sequence>
<evidence type="ECO:0000256" key="3">
    <source>
        <dbReference type="ARBA" id="ARBA00023125"/>
    </source>
</evidence>
<evidence type="ECO:0000256" key="1">
    <source>
        <dbReference type="ARBA" id="ARBA00022491"/>
    </source>
</evidence>
<dbReference type="PANTHER" id="PTHR30204:SF69">
    <property type="entry name" value="MERR-FAMILY TRANSCRIPTIONAL REGULATOR"/>
    <property type="match status" value="1"/>
</dbReference>
<accession>A0AAU3H643</accession>
<dbReference type="PANTHER" id="PTHR30204">
    <property type="entry name" value="REDOX-CYCLING DRUG-SENSING TRANSCRIPTIONAL ACTIVATOR SOXR"/>
    <property type="match status" value="1"/>
</dbReference>
<dbReference type="SUPFAM" id="SSF46955">
    <property type="entry name" value="Putative DNA-binding domain"/>
    <property type="match status" value="2"/>
</dbReference>